<proteinExistence type="predicted"/>
<sequence>MAKELAAAAKALGNTAFQAKDFKEAITHFTEAIKHDPTDHVFFSNRSACYASLEQYEKALEDGKECVTLKPDWAKGYTRKGLAEFFLDKFEDSAETYKAGLKLSPEDAAMKEGLSKAMDAKYGVKSGPAGGGGGGFKFDPAALAMAANKNPKLKEYMQDAKLMQTVNMLAQLGDTNQGMQQQMLMQMMQQDPRVLEVFMAMQGIDVNSMSPEDMAGMGGEGGDSMPSAAPTRAAPKKAEPPPPEDLRTPEQKEGDVFKGQGNELYKKKQFQEALDMYDKAIQKEPNDLTYYNNKNAVWVEMGKKDPEYLDKVMENCKDLVLRRYEINTANPGGASFEKVAKVFARMASVHERKLEFADAIEMYNKSLCEDNNRVVRTSLRELTKAKEKHEKESYIDPAKAEEHREKGNEYFKEKKYADAKKEYDEAVARNPSVASDCAGPNSSKSKVCTSSVSLLQAHAAVNRTTASVNRTTTRQLPSNASHDDVAAEQGGGSVNTEAAFEGKFALLQHVVTVTSERANSWATRMTRTGASSDVKVLISILGMILICIAAAVFMANPEYVLPRNRGSLAAVLAADRGAENRTRSSLRLPSGSIAPRPSSAALPAK</sequence>
<dbReference type="OrthoDB" id="194358at2759"/>
<dbReference type="InterPro" id="IPR019734">
    <property type="entry name" value="TPR_rpt"/>
</dbReference>
<evidence type="ECO:0000256" key="6">
    <source>
        <dbReference type="ARBA" id="ARBA00066016"/>
    </source>
</evidence>
<dbReference type="Gene3D" id="1.25.40.10">
    <property type="entry name" value="Tetratricopeptide repeat domain"/>
    <property type="match status" value="3"/>
</dbReference>
<evidence type="ECO:0000256" key="10">
    <source>
        <dbReference type="SAM" id="MobiDB-lite"/>
    </source>
</evidence>
<evidence type="ECO:0000256" key="1">
    <source>
        <dbReference type="ARBA" id="ARBA00004496"/>
    </source>
</evidence>
<gene>
    <name evidence="12" type="ORF">PGLA1383_LOCUS12608</name>
</gene>
<dbReference type="Gene3D" id="1.10.260.100">
    <property type="match status" value="1"/>
</dbReference>
<keyword evidence="11" id="KW-0472">Membrane</keyword>
<dbReference type="PANTHER" id="PTHR22904">
    <property type="entry name" value="TPR REPEAT CONTAINING PROTEIN"/>
    <property type="match status" value="1"/>
</dbReference>
<evidence type="ECO:0000256" key="7">
    <source>
        <dbReference type="ARBA" id="ARBA00074766"/>
    </source>
</evidence>
<name>A0A813E1F0_POLGL</name>
<comment type="subunit">
    <text evidence="6">Monomer. Homodimer. Forms a complex composed of HOP and chaperones HSP70 and HSP90; the interaction is stronger in the absence of ATP. Interacts (via TPR 1, 2, 3, 7, 8 and 9 repeats) with HSP70 (via C-terminus); the interaction is direct and is stronger in the absence of ATP. Interacts (via TPR 4, 5 and 6 repeats) with HSP90 (via C-terminus); the interaction is direct.</text>
</comment>
<evidence type="ECO:0000256" key="3">
    <source>
        <dbReference type="ARBA" id="ARBA00022737"/>
    </source>
</evidence>
<feature type="repeat" description="TPR" evidence="9">
    <location>
        <begin position="254"/>
        <end position="287"/>
    </location>
</feature>
<evidence type="ECO:0000256" key="4">
    <source>
        <dbReference type="ARBA" id="ARBA00022803"/>
    </source>
</evidence>
<dbReference type="EMBL" id="CAJNNV010006760">
    <property type="protein sequence ID" value="CAE8594032.1"/>
    <property type="molecule type" value="Genomic_DNA"/>
</dbReference>
<dbReference type="SUPFAM" id="SSF48452">
    <property type="entry name" value="TPR-like"/>
    <property type="match status" value="3"/>
</dbReference>
<feature type="repeat" description="TPR" evidence="9">
    <location>
        <begin position="400"/>
        <end position="433"/>
    </location>
</feature>
<protein>
    <recommendedName>
        <fullName evidence="7">Hsp70-Hsp90 organising protein</fullName>
    </recommendedName>
    <alternativeName>
        <fullName evidence="8">Stress-inducible protein 1</fullName>
    </alternativeName>
</protein>
<keyword evidence="4 9" id="KW-0802">TPR repeat</keyword>
<evidence type="ECO:0000256" key="2">
    <source>
        <dbReference type="ARBA" id="ARBA00022490"/>
    </source>
</evidence>
<evidence type="ECO:0000256" key="11">
    <source>
        <dbReference type="SAM" id="Phobius"/>
    </source>
</evidence>
<feature type="compositionally biased region" description="Basic and acidic residues" evidence="10">
    <location>
        <begin position="236"/>
        <end position="256"/>
    </location>
</feature>
<dbReference type="GO" id="GO:0005737">
    <property type="term" value="C:cytoplasm"/>
    <property type="evidence" value="ECO:0007669"/>
    <property type="project" value="UniProtKB-SubCell"/>
</dbReference>
<evidence type="ECO:0000313" key="12">
    <source>
        <dbReference type="EMBL" id="CAE8594032.1"/>
    </source>
</evidence>
<comment type="subcellular location">
    <subcellularLocation>
        <location evidence="1">Cytoplasm</location>
    </subcellularLocation>
</comment>
<dbReference type="Proteomes" id="UP000654075">
    <property type="component" value="Unassembled WGS sequence"/>
</dbReference>
<keyword evidence="3" id="KW-0677">Repeat</keyword>
<evidence type="ECO:0000256" key="8">
    <source>
        <dbReference type="ARBA" id="ARBA00076447"/>
    </source>
</evidence>
<reference evidence="12" key="1">
    <citation type="submission" date="2021-02" db="EMBL/GenBank/DDBJ databases">
        <authorList>
            <person name="Dougan E. K."/>
            <person name="Rhodes N."/>
            <person name="Thang M."/>
            <person name="Chan C."/>
        </authorList>
    </citation>
    <scope>NUCLEOTIDE SEQUENCE</scope>
</reference>
<accession>A0A813E1F0</accession>
<feature type="region of interest" description="Disordered" evidence="10">
    <location>
        <begin position="465"/>
        <end position="492"/>
    </location>
</feature>
<feature type="transmembrane region" description="Helical" evidence="11">
    <location>
        <begin position="536"/>
        <end position="555"/>
    </location>
</feature>
<keyword evidence="11" id="KW-0812">Transmembrane</keyword>
<keyword evidence="13" id="KW-1185">Reference proteome</keyword>
<organism evidence="12 13">
    <name type="scientific">Polarella glacialis</name>
    <name type="common">Dinoflagellate</name>
    <dbReference type="NCBI Taxonomy" id="89957"/>
    <lineage>
        <taxon>Eukaryota</taxon>
        <taxon>Sar</taxon>
        <taxon>Alveolata</taxon>
        <taxon>Dinophyceae</taxon>
        <taxon>Suessiales</taxon>
        <taxon>Suessiaceae</taxon>
        <taxon>Polarella</taxon>
    </lineage>
</organism>
<keyword evidence="2" id="KW-0963">Cytoplasm</keyword>
<dbReference type="PROSITE" id="PS50005">
    <property type="entry name" value="TPR"/>
    <property type="match status" value="4"/>
</dbReference>
<feature type="compositionally biased region" description="Polar residues" evidence="10">
    <location>
        <begin position="465"/>
        <end position="480"/>
    </location>
</feature>
<dbReference type="InterPro" id="IPR011990">
    <property type="entry name" value="TPR-like_helical_dom_sf"/>
</dbReference>
<comment type="caution">
    <text evidence="12">The sequence shown here is derived from an EMBL/GenBank/DDBJ whole genome shotgun (WGS) entry which is preliminary data.</text>
</comment>
<dbReference type="SMART" id="SM00028">
    <property type="entry name" value="TPR"/>
    <property type="match status" value="6"/>
</dbReference>
<feature type="repeat" description="TPR" evidence="9">
    <location>
        <begin position="74"/>
        <end position="107"/>
    </location>
</feature>
<feature type="non-terminal residue" evidence="12">
    <location>
        <position position="1"/>
    </location>
</feature>
<dbReference type="GO" id="GO:0051879">
    <property type="term" value="F:Hsp90 protein binding"/>
    <property type="evidence" value="ECO:0007669"/>
    <property type="project" value="TreeGrafter"/>
</dbReference>
<feature type="region of interest" description="Disordered" evidence="10">
    <location>
        <begin position="575"/>
        <end position="605"/>
    </location>
</feature>
<keyword evidence="11" id="KW-1133">Transmembrane helix</keyword>
<comment type="function">
    <text evidence="5">Acts as a co-chaperone and mediates the association of the chaperones HSP70 and HSP90 probably facilitating substrate transfer from HSP70 to HSP90. Stimulates HSP70 ATPase activity and, in contrast, inhibits HSP90 ATPase activity.</text>
</comment>
<evidence type="ECO:0000313" key="13">
    <source>
        <dbReference type="Proteomes" id="UP000654075"/>
    </source>
</evidence>
<dbReference type="PANTHER" id="PTHR22904:SF523">
    <property type="entry name" value="STRESS-INDUCED-PHOSPHOPROTEIN 1"/>
    <property type="match status" value="1"/>
</dbReference>
<evidence type="ECO:0000256" key="5">
    <source>
        <dbReference type="ARBA" id="ARBA00056105"/>
    </source>
</evidence>
<feature type="region of interest" description="Disordered" evidence="10">
    <location>
        <begin position="209"/>
        <end position="256"/>
    </location>
</feature>
<dbReference type="InterPro" id="IPR013105">
    <property type="entry name" value="TPR_2"/>
</dbReference>
<dbReference type="FunFam" id="1.25.40.10:FF:000020">
    <property type="entry name" value="Stress-induced phosphoprotein 1"/>
    <property type="match status" value="1"/>
</dbReference>
<feature type="repeat" description="TPR" evidence="9">
    <location>
        <begin position="6"/>
        <end position="39"/>
    </location>
</feature>
<dbReference type="AlphaFoldDB" id="A0A813E1F0"/>
<evidence type="ECO:0000256" key="9">
    <source>
        <dbReference type="PROSITE-ProRule" id="PRU00339"/>
    </source>
</evidence>
<dbReference type="Pfam" id="PF07719">
    <property type="entry name" value="TPR_2"/>
    <property type="match status" value="1"/>
</dbReference>